<sequence length="108" mass="12471">MNKEKILDMKNEEHLKLISDFAKQTGENLEAISKEFSNLNTNIEQEKSLEEILEDIAKEEGMSVEQVRKLFVKGVKDMRGVNHSISAKEKAKRKAKKKQAKKSKKKNR</sequence>
<keyword evidence="3" id="KW-1185">Reference proteome</keyword>
<organism evidence="2 3">
    <name type="scientific">Bacillus phage vB_BcoS-136</name>
    <dbReference type="NCBI Taxonomy" id="2419619"/>
    <lineage>
        <taxon>Viruses</taxon>
        <taxon>Duplodnaviria</taxon>
        <taxon>Heunggongvirae</taxon>
        <taxon>Uroviricota</taxon>
        <taxon>Caudoviricetes</taxon>
        <taxon>Heleneionescovirinae</taxon>
        <taxon>Kenyattavirus</taxon>
        <taxon>Kenyattavirus kv136</taxon>
    </lineage>
</organism>
<dbReference type="EMBL" id="MH884508">
    <property type="protein sequence ID" value="AYP68313.1"/>
    <property type="molecule type" value="Genomic_DNA"/>
</dbReference>
<name>A0A3G3BVP4_9CAUD</name>
<evidence type="ECO:0000256" key="1">
    <source>
        <dbReference type="SAM" id="MobiDB-lite"/>
    </source>
</evidence>
<proteinExistence type="predicted"/>
<evidence type="ECO:0000313" key="2">
    <source>
        <dbReference type="EMBL" id="AYP68313.1"/>
    </source>
</evidence>
<evidence type="ECO:0000313" key="3">
    <source>
        <dbReference type="Proteomes" id="UP000274199"/>
    </source>
</evidence>
<feature type="region of interest" description="Disordered" evidence="1">
    <location>
        <begin position="82"/>
        <end position="108"/>
    </location>
</feature>
<protein>
    <submittedName>
        <fullName evidence="2">Uncharacterized protein</fullName>
    </submittedName>
</protein>
<dbReference type="Proteomes" id="UP000274199">
    <property type="component" value="Segment"/>
</dbReference>
<accession>A0A3G3BVP4</accession>
<reference evidence="2 3" key="1">
    <citation type="submission" date="2018-09" db="EMBL/GenBank/DDBJ databases">
        <title>Comparative Genomic Analysis of Eight Novel Haloalkaliphilic Bacteriophages from Lake Elmenteita, Kenya.</title>
        <authorList>
            <person name="Akhwale J.K."/>
        </authorList>
    </citation>
    <scope>NUCLEOTIDE SEQUENCE [LARGE SCALE GENOMIC DNA]</scope>
</reference>
<gene>
    <name evidence="2" type="ORF">vBBcoS136_00199</name>
</gene>
<feature type="compositionally biased region" description="Basic residues" evidence="1">
    <location>
        <begin position="90"/>
        <end position="108"/>
    </location>
</feature>